<evidence type="ECO:0000313" key="5">
    <source>
        <dbReference type="Proteomes" id="UP000320481"/>
    </source>
</evidence>
<keyword evidence="5" id="KW-1185">Reference proteome</keyword>
<evidence type="ECO:0000313" key="4">
    <source>
        <dbReference type="EMBL" id="TWV58043.1"/>
    </source>
</evidence>
<dbReference type="NCBIfam" id="NF005559">
    <property type="entry name" value="PRK07231.1"/>
    <property type="match status" value="1"/>
</dbReference>
<dbReference type="AlphaFoldDB" id="A0A5C6K675"/>
<dbReference type="FunFam" id="3.40.50.720:FF:000084">
    <property type="entry name" value="Short-chain dehydrogenase reductase"/>
    <property type="match status" value="1"/>
</dbReference>
<evidence type="ECO:0000259" key="3">
    <source>
        <dbReference type="SMART" id="SM00822"/>
    </source>
</evidence>
<proteinExistence type="inferred from homology"/>
<name>A0A5C6K675_9ACTN</name>
<dbReference type="SUPFAM" id="SSF51735">
    <property type="entry name" value="NAD(P)-binding Rossmann-fold domains"/>
    <property type="match status" value="1"/>
</dbReference>
<dbReference type="SMART" id="SM00822">
    <property type="entry name" value="PKS_KR"/>
    <property type="match status" value="1"/>
</dbReference>
<dbReference type="InterPro" id="IPR057326">
    <property type="entry name" value="KR_dom"/>
</dbReference>
<feature type="domain" description="Ketoreductase" evidence="3">
    <location>
        <begin position="14"/>
        <end position="189"/>
    </location>
</feature>
<dbReference type="Pfam" id="PF13561">
    <property type="entry name" value="adh_short_C2"/>
    <property type="match status" value="1"/>
</dbReference>
<gene>
    <name evidence="4" type="ORF">FRZ03_01140</name>
</gene>
<dbReference type="PANTHER" id="PTHR43943">
    <property type="entry name" value="DEHYDROGENASE/REDUCTASE (SDR FAMILY) MEMBER 4"/>
    <property type="match status" value="1"/>
</dbReference>
<dbReference type="EMBL" id="VOGW01000006">
    <property type="protein sequence ID" value="TWV58043.1"/>
    <property type="molecule type" value="Genomic_DNA"/>
</dbReference>
<dbReference type="PRINTS" id="PR00080">
    <property type="entry name" value="SDRFAMILY"/>
</dbReference>
<evidence type="ECO:0000256" key="1">
    <source>
        <dbReference type="ARBA" id="ARBA00006484"/>
    </source>
</evidence>
<protein>
    <submittedName>
        <fullName evidence="4">SDR family oxidoreductase</fullName>
    </submittedName>
</protein>
<accession>A0A5C6K675</accession>
<dbReference type="RefSeq" id="WP_146463163.1">
    <property type="nucleotide sequence ID" value="NZ_VOGW01000006.1"/>
</dbReference>
<organism evidence="4 5">
    <name type="scientific">Streptomyces misionensis</name>
    <dbReference type="NCBI Taxonomy" id="67331"/>
    <lineage>
        <taxon>Bacteria</taxon>
        <taxon>Bacillati</taxon>
        <taxon>Actinomycetota</taxon>
        <taxon>Actinomycetes</taxon>
        <taxon>Kitasatosporales</taxon>
        <taxon>Streptomycetaceae</taxon>
        <taxon>Streptomyces</taxon>
    </lineage>
</organism>
<keyword evidence="2" id="KW-0560">Oxidoreductase</keyword>
<dbReference type="PRINTS" id="PR00081">
    <property type="entry name" value="GDHRDH"/>
</dbReference>
<dbReference type="Proteomes" id="UP000320481">
    <property type="component" value="Unassembled WGS sequence"/>
</dbReference>
<reference evidence="4" key="1">
    <citation type="journal article" date="2019" name="Microbiol. Resour. Announc.">
        <title>Draft Genomic Sequences of Streptomyces misionensis and Streptomyces albidoflavus, bacteria applied for phytopathogen biocontrol.</title>
        <authorList>
            <person name="Pylro V."/>
            <person name="Dias A."/>
            <person name="Andreote F."/>
            <person name="Varani A."/>
            <person name="Andreote C."/>
            <person name="Bernardo E."/>
            <person name="Martins T."/>
        </authorList>
    </citation>
    <scope>NUCLEOTIDE SEQUENCE [LARGE SCALE GENOMIC DNA]</scope>
    <source>
        <strain evidence="4">66</strain>
    </source>
</reference>
<sequence>MSENHTDQGRFRGRTAIVTGASRGIGLAVAERLVAEGARVCITARKAGPLEKAAAALPAGSVITVAGKADDPEHRREVFDTVAREFGGLDVLVNNAGINPAYGPAVGLDLAVARKVLEVNVLATLAWVQDAVTHPKLRFTERRGTVVNLSSVTADTPSPGIGLYSVSKAAVSHLTRTLAVELGPQIRVNAVAPAVVKTRFAEALYEGKGAEVAADYPLRRLGVPSDIASSVAYPASEDSSWVTGHVLTVDGGLTVAGGTA</sequence>
<dbReference type="InterPro" id="IPR002347">
    <property type="entry name" value="SDR_fam"/>
</dbReference>
<dbReference type="GO" id="GO:0016491">
    <property type="term" value="F:oxidoreductase activity"/>
    <property type="evidence" value="ECO:0007669"/>
    <property type="project" value="UniProtKB-KW"/>
</dbReference>
<comment type="caution">
    <text evidence="4">The sequence shown here is derived from an EMBL/GenBank/DDBJ whole genome shotgun (WGS) entry which is preliminary data.</text>
</comment>
<comment type="similarity">
    <text evidence="1">Belongs to the short-chain dehydrogenases/reductases (SDR) family.</text>
</comment>
<dbReference type="Gene3D" id="3.40.50.720">
    <property type="entry name" value="NAD(P)-binding Rossmann-like Domain"/>
    <property type="match status" value="1"/>
</dbReference>
<dbReference type="CDD" id="cd05233">
    <property type="entry name" value="SDR_c"/>
    <property type="match status" value="1"/>
</dbReference>
<dbReference type="InterPro" id="IPR036291">
    <property type="entry name" value="NAD(P)-bd_dom_sf"/>
</dbReference>
<evidence type="ECO:0000256" key="2">
    <source>
        <dbReference type="ARBA" id="ARBA00023002"/>
    </source>
</evidence>
<dbReference type="InterPro" id="IPR020904">
    <property type="entry name" value="Sc_DH/Rdtase_CS"/>
</dbReference>
<dbReference type="PANTHER" id="PTHR43943:SF2">
    <property type="entry name" value="DEHYDROGENASE_REDUCTASE 4"/>
    <property type="match status" value="1"/>
</dbReference>
<dbReference type="PROSITE" id="PS00061">
    <property type="entry name" value="ADH_SHORT"/>
    <property type="match status" value="1"/>
</dbReference>